<evidence type="ECO:0000313" key="1">
    <source>
        <dbReference type="EMBL" id="OAS85215.1"/>
    </source>
</evidence>
<comment type="caution">
    <text evidence="1">The sequence shown here is derived from an EMBL/GenBank/DDBJ whole genome shotgun (WGS) entry which is preliminary data.</text>
</comment>
<dbReference type="STRING" id="152268.A6K24_06830"/>
<name>A0A179SUA7_9BACI</name>
<dbReference type="OrthoDB" id="2859215at2"/>
<gene>
    <name evidence="1" type="ORF">A6K24_06830</name>
</gene>
<accession>A0A179SUA7</accession>
<proteinExistence type="predicted"/>
<dbReference type="RefSeq" id="WP_066335422.1">
    <property type="nucleotide sequence ID" value="NZ_LWSG01000023.1"/>
</dbReference>
<evidence type="ECO:0000313" key="2">
    <source>
        <dbReference type="Proteomes" id="UP000078534"/>
    </source>
</evidence>
<reference evidence="2" key="1">
    <citation type="submission" date="2016-04" db="EMBL/GenBank/DDBJ databases">
        <authorList>
            <person name="Lyu Z."/>
            <person name="Lyu W."/>
        </authorList>
    </citation>
    <scope>NUCLEOTIDE SEQUENCE [LARGE SCALE GENOMIC DNA]</scope>
    <source>
        <strain evidence="2">C44</strain>
    </source>
</reference>
<sequence>MRDEFILHTDELDNSIDYLEKAAFYYKNRKDKYCFKWLMISLHGALYGFGVCAVKGITIERVLEMKLGKAKFEQKKKETVKYYEQMGFVVENESILDQVVDYNASQLLSIWDILDYCQDEGIMTQRLDSKVLKMTDMQHQAIKKMIHYRNEFAHFKPKALGITKSEQWIIKEIINVIKFLALESGNVFYKGSHNKEDVEKLICEFNT</sequence>
<dbReference type="AlphaFoldDB" id="A0A179SUA7"/>
<protein>
    <submittedName>
        <fullName evidence="1">Uncharacterized protein</fullName>
    </submittedName>
</protein>
<keyword evidence="2" id="KW-1185">Reference proteome</keyword>
<dbReference type="EMBL" id="LWSG01000023">
    <property type="protein sequence ID" value="OAS85215.1"/>
    <property type="molecule type" value="Genomic_DNA"/>
</dbReference>
<organism evidence="1 2">
    <name type="scientific">Metabacillus litoralis</name>
    <dbReference type="NCBI Taxonomy" id="152268"/>
    <lineage>
        <taxon>Bacteria</taxon>
        <taxon>Bacillati</taxon>
        <taxon>Bacillota</taxon>
        <taxon>Bacilli</taxon>
        <taxon>Bacillales</taxon>
        <taxon>Bacillaceae</taxon>
        <taxon>Metabacillus</taxon>
    </lineage>
</organism>
<dbReference type="Proteomes" id="UP000078534">
    <property type="component" value="Unassembled WGS sequence"/>
</dbReference>